<dbReference type="InterPro" id="IPR012337">
    <property type="entry name" value="RNaseH-like_sf"/>
</dbReference>
<dbReference type="Proteomes" id="UP001374803">
    <property type="component" value="Chromosome"/>
</dbReference>
<sequence>MRTVADGCGCFPTGRHYAGIAHLLRAVVRGLAEEFAGDVDWSEIPVACVDVETTGRDASVDRVVEVGVVVGRHGDVIARYNWLINPGIPIPEEARNVHHISDDDVKDSPRFHEIAHEIAASLAGCIPAAYNAAFDRAFLVNEFGRAGQQPAADAKPCPALRRDVDWIDPLVWAREIHKEEKSKALGEVAQRLGVALENAHRANDDAEAALRVLYRLAADPRVPKAYGAVMQEQRRLALLQSDERRFWKN</sequence>
<keyword evidence="3" id="KW-1185">Reference proteome</keyword>
<organism evidence="2 3">
    <name type="scientific">Pendulispora rubella</name>
    <dbReference type="NCBI Taxonomy" id="2741070"/>
    <lineage>
        <taxon>Bacteria</taxon>
        <taxon>Pseudomonadati</taxon>
        <taxon>Myxococcota</taxon>
        <taxon>Myxococcia</taxon>
        <taxon>Myxococcales</taxon>
        <taxon>Sorangiineae</taxon>
        <taxon>Pendulisporaceae</taxon>
        <taxon>Pendulispora</taxon>
    </lineage>
</organism>
<dbReference type="PANTHER" id="PTHR30231">
    <property type="entry name" value="DNA POLYMERASE III SUBUNIT EPSILON"/>
    <property type="match status" value="1"/>
</dbReference>
<dbReference type="SMART" id="SM00479">
    <property type="entry name" value="EXOIII"/>
    <property type="match status" value="1"/>
</dbReference>
<protein>
    <submittedName>
        <fullName evidence="2">3'-5' exonuclease</fullName>
    </submittedName>
</protein>
<evidence type="ECO:0000313" key="2">
    <source>
        <dbReference type="EMBL" id="WXB05522.1"/>
    </source>
</evidence>
<name>A0ABZ2L464_9BACT</name>
<keyword evidence="2" id="KW-0378">Hydrolase</keyword>
<dbReference type="PANTHER" id="PTHR30231:SF41">
    <property type="entry name" value="DNA POLYMERASE III SUBUNIT EPSILON"/>
    <property type="match status" value="1"/>
</dbReference>
<dbReference type="InterPro" id="IPR036397">
    <property type="entry name" value="RNaseH_sf"/>
</dbReference>
<dbReference type="SUPFAM" id="SSF53098">
    <property type="entry name" value="Ribonuclease H-like"/>
    <property type="match status" value="1"/>
</dbReference>
<keyword evidence="2" id="KW-0540">Nuclease</keyword>
<evidence type="ECO:0000259" key="1">
    <source>
        <dbReference type="SMART" id="SM00479"/>
    </source>
</evidence>
<accession>A0ABZ2L464</accession>
<feature type="domain" description="Exonuclease" evidence="1">
    <location>
        <begin position="45"/>
        <end position="222"/>
    </location>
</feature>
<dbReference type="InterPro" id="IPR013520">
    <property type="entry name" value="Ribonucl_H"/>
</dbReference>
<dbReference type="CDD" id="cd06127">
    <property type="entry name" value="DEDDh"/>
    <property type="match status" value="1"/>
</dbReference>
<dbReference type="RefSeq" id="WP_394835168.1">
    <property type="nucleotide sequence ID" value="NZ_CP089929.1"/>
</dbReference>
<proteinExistence type="predicted"/>
<dbReference type="Gene3D" id="3.30.420.10">
    <property type="entry name" value="Ribonuclease H-like superfamily/Ribonuclease H"/>
    <property type="match status" value="1"/>
</dbReference>
<dbReference type="EMBL" id="CP089983">
    <property type="protein sequence ID" value="WXB05522.1"/>
    <property type="molecule type" value="Genomic_DNA"/>
</dbReference>
<reference evidence="2" key="1">
    <citation type="submission" date="2021-12" db="EMBL/GenBank/DDBJ databases">
        <title>Discovery of the Pendulisporaceae a myxobacterial family with distinct sporulation behavior and unique specialized metabolism.</title>
        <authorList>
            <person name="Garcia R."/>
            <person name="Popoff A."/>
            <person name="Bader C.D."/>
            <person name="Loehr J."/>
            <person name="Walesch S."/>
            <person name="Walt C."/>
            <person name="Boldt J."/>
            <person name="Bunk B."/>
            <person name="Haeckl F.J.F.P.J."/>
            <person name="Gunesch A.P."/>
            <person name="Birkelbach J."/>
            <person name="Nuebel U."/>
            <person name="Pietschmann T."/>
            <person name="Bach T."/>
            <person name="Mueller R."/>
        </authorList>
    </citation>
    <scope>NUCLEOTIDE SEQUENCE</scope>
    <source>
        <strain evidence="2">MSr11367</strain>
    </source>
</reference>
<dbReference type="Pfam" id="PF00929">
    <property type="entry name" value="RNase_T"/>
    <property type="match status" value="1"/>
</dbReference>
<dbReference type="GO" id="GO:0004527">
    <property type="term" value="F:exonuclease activity"/>
    <property type="evidence" value="ECO:0007669"/>
    <property type="project" value="UniProtKB-KW"/>
</dbReference>
<evidence type="ECO:0000313" key="3">
    <source>
        <dbReference type="Proteomes" id="UP001374803"/>
    </source>
</evidence>
<keyword evidence="2" id="KW-0269">Exonuclease</keyword>
<gene>
    <name evidence="2" type="ORF">LVJ94_52585</name>
</gene>